<name>A0A8B3TB95_AVIPA</name>
<accession>A0A8B3TB95</accession>
<evidence type="ECO:0000313" key="2">
    <source>
        <dbReference type="Proteomes" id="UP000294229"/>
    </source>
</evidence>
<keyword evidence="1" id="KW-0238">DNA-binding</keyword>
<evidence type="ECO:0000313" key="1">
    <source>
        <dbReference type="EMBL" id="RZN57180.1"/>
    </source>
</evidence>
<comment type="caution">
    <text evidence="1">The sequence shown here is derived from an EMBL/GenBank/DDBJ whole genome shotgun (WGS) entry which is preliminary data.</text>
</comment>
<dbReference type="Proteomes" id="UP000294229">
    <property type="component" value="Unassembled WGS sequence"/>
</dbReference>
<reference evidence="1 2" key="1">
    <citation type="submission" date="2018-11" db="EMBL/GenBank/DDBJ databases">
        <title>Sequencing Av. paragallinarum serogroups.</title>
        <authorList>
            <person name="Hellmuth J.E."/>
            <person name="Boucher C.E."/>
            <person name="Cason E.D."/>
        </authorList>
    </citation>
    <scope>NUCLEOTIDE SEQUENCE [LARGE SCALE GENOMIC DNA]</scope>
    <source>
        <strain evidence="1 2">SA-3</strain>
    </source>
</reference>
<protein>
    <submittedName>
        <fullName evidence="1">DNA-binding protein</fullName>
    </submittedName>
</protein>
<gene>
    <name evidence="1" type="ORF">EIG79_09320</name>
</gene>
<proteinExistence type="predicted"/>
<sequence>MEETLTISEVASKLKMSYGAVYAHRFHWGFFQMEGSRVWRVSKTTLDQKRQKTHNVCRLDDQVGDKEKLCRSEKMNSVYGRSILPHRAARELDALLKQLKNN</sequence>
<dbReference type="AlphaFoldDB" id="A0A8B3TB95"/>
<organism evidence="1 2">
    <name type="scientific">Avibacterium paragallinarum</name>
    <name type="common">Haemophilus gallinarum</name>
    <dbReference type="NCBI Taxonomy" id="728"/>
    <lineage>
        <taxon>Bacteria</taxon>
        <taxon>Pseudomonadati</taxon>
        <taxon>Pseudomonadota</taxon>
        <taxon>Gammaproteobacteria</taxon>
        <taxon>Pasteurellales</taxon>
        <taxon>Pasteurellaceae</taxon>
        <taxon>Avibacterium</taxon>
    </lineage>
</organism>
<dbReference type="GO" id="GO:0003677">
    <property type="term" value="F:DNA binding"/>
    <property type="evidence" value="ECO:0007669"/>
    <property type="project" value="UniProtKB-KW"/>
</dbReference>
<dbReference type="EMBL" id="RQXS01000052">
    <property type="protein sequence ID" value="RZN57180.1"/>
    <property type="molecule type" value="Genomic_DNA"/>
</dbReference>